<dbReference type="OrthoDB" id="3514174at2"/>
<dbReference type="PANTHER" id="PTHR12993:SF28">
    <property type="entry name" value="LMBE FAMILY PROTEIN"/>
    <property type="match status" value="1"/>
</dbReference>
<dbReference type="SUPFAM" id="SSF102588">
    <property type="entry name" value="LmbE-like"/>
    <property type="match status" value="1"/>
</dbReference>
<organism evidence="2 3">
    <name type="scientific">Naumannella halotolerans</name>
    <dbReference type="NCBI Taxonomy" id="993414"/>
    <lineage>
        <taxon>Bacteria</taxon>
        <taxon>Bacillati</taxon>
        <taxon>Actinomycetota</taxon>
        <taxon>Actinomycetes</taxon>
        <taxon>Propionibacteriales</taxon>
        <taxon>Propionibacteriaceae</taxon>
        <taxon>Naumannella</taxon>
    </lineage>
</organism>
<proteinExistence type="predicted"/>
<evidence type="ECO:0000313" key="3">
    <source>
        <dbReference type="Proteomes" id="UP000295371"/>
    </source>
</evidence>
<dbReference type="InterPro" id="IPR003737">
    <property type="entry name" value="GlcNAc_PI_deacetylase-related"/>
</dbReference>
<dbReference type="GO" id="GO:0016137">
    <property type="term" value="P:glycoside metabolic process"/>
    <property type="evidence" value="ECO:0007669"/>
    <property type="project" value="UniProtKB-ARBA"/>
</dbReference>
<sequence>MSEPLPELDESTFDSVLCVVAHPDDIEYGLAAAVAKWTAAGKAVNYFLLTRGEAGIDSMDPAETGPLREAEERASAAVVGVDRVEFGEQADGAIVYGLGLRREIAAAIRRHRPGLVITLTRTETFAGGGLNQADHRAVGLATLDAVADAGNRWIFTDLAEDGLQPWSASWVAFAAAPEATHVVDVSGYFDAAVASLAEHRAYLEGLGGQAPDPAELLQGILGGAAERAPGAEHALLLEAHQL</sequence>
<keyword evidence="3" id="KW-1185">Reference proteome</keyword>
<dbReference type="AlphaFoldDB" id="A0A4R7JAA0"/>
<dbReference type="PANTHER" id="PTHR12993">
    <property type="entry name" value="N-ACETYLGLUCOSAMINYL-PHOSPHATIDYLINOSITOL DE-N-ACETYLASE-RELATED"/>
    <property type="match status" value="1"/>
</dbReference>
<dbReference type="EMBL" id="SOAW01000001">
    <property type="protein sequence ID" value="TDT34480.1"/>
    <property type="molecule type" value="Genomic_DNA"/>
</dbReference>
<name>A0A4R7JAA0_9ACTN</name>
<accession>A0A4R7JAA0</accession>
<dbReference type="Proteomes" id="UP000295371">
    <property type="component" value="Unassembled WGS sequence"/>
</dbReference>
<comment type="caution">
    <text evidence="2">The sequence shown here is derived from an EMBL/GenBank/DDBJ whole genome shotgun (WGS) entry which is preliminary data.</text>
</comment>
<gene>
    <name evidence="2" type="ORF">CLV29_2146</name>
</gene>
<protein>
    <submittedName>
        <fullName evidence="2">LmbE family N-acetylglucosaminyl deacetylase</fullName>
    </submittedName>
</protein>
<dbReference type="Pfam" id="PF02585">
    <property type="entry name" value="PIG-L"/>
    <property type="match status" value="1"/>
</dbReference>
<dbReference type="GO" id="GO:0016811">
    <property type="term" value="F:hydrolase activity, acting on carbon-nitrogen (but not peptide) bonds, in linear amides"/>
    <property type="evidence" value="ECO:0007669"/>
    <property type="project" value="TreeGrafter"/>
</dbReference>
<keyword evidence="1" id="KW-0862">Zinc</keyword>
<reference evidence="2 3" key="1">
    <citation type="submission" date="2019-03" db="EMBL/GenBank/DDBJ databases">
        <title>Genomic Encyclopedia of Archaeal and Bacterial Type Strains, Phase II (KMG-II): from individual species to whole genera.</title>
        <authorList>
            <person name="Goeker M."/>
        </authorList>
    </citation>
    <scope>NUCLEOTIDE SEQUENCE [LARGE SCALE GENOMIC DNA]</scope>
    <source>
        <strain evidence="2 3">DSM 24323</strain>
    </source>
</reference>
<dbReference type="RefSeq" id="WP_133754846.1">
    <property type="nucleotide sequence ID" value="NZ_CP171129.1"/>
</dbReference>
<dbReference type="InterPro" id="IPR024078">
    <property type="entry name" value="LmbE-like_dom_sf"/>
</dbReference>
<evidence type="ECO:0000256" key="1">
    <source>
        <dbReference type="ARBA" id="ARBA00022833"/>
    </source>
</evidence>
<dbReference type="Gene3D" id="3.40.50.10320">
    <property type="entry name" value="LmbE-like"/>
    <property type="match status" value="1"/>
</dbReference>
<evidence type="ECO:0000313" key="2">
    <source>
        <dbReference type="EMBL" id="TDT34480.1"/>
    </source>
</evidence>